<protein>
    <recommendedName>
        <fullName evidence="7">Cell division protein FtsB</fullName>
    </recommendedName>
</protein>
<feature type="topological domain" description="Periplasmic" evidence="7">
    <location>
        <begin position="22"/>
        <end position="108"/>
    </location>
</feature>
<evidence type="ECO:0000256" key="4">
    <source>
        <dbReference type="ARBA" id="ARBA00022989"/>
    </source>
</evidence>
<dbReference type="InterPro" id="IPR023081">
    <property type="entry name" value="Cell_div_FtsB"/>
</dbReference>
<dbReference type="Pfam" id="PF04977">
    <property type="entry name" value="DivIC"/>
    <property type="match status" value="1"/>
</dbReference>
<evidence type="ECO:0000256" key="5">
    <source>
        <dbReference type="ARBA" id="ARBA00023136"/>
    </source>
</evidence>
<evidence type="ECO:0000256" key="3">
    <source>
        <dbReference type="ARBA" id="ARBA00022692"/>
    </source>
</evidence>
<sequence length="108" mass="12578">MRPITILLAVLLIIIQYPLWLGKGGWLRVWELHRQLEAVQARNEEQRLKNAKLASEVQSLNEGTEAIEERARSELSMIKKGEIFIQLLEDPKDDKKTTDLTENQIRKE</sequence>
<keyword evidence="10" id="KW-1185">Reference proteome</keyword>
<comment type="function">
    <text evidence="7">Essential cell division protein. May link together the upstream cell division proteins, which are predominantly cytoplasmic, with the downstream cell division proteins, which are predominantly periplasmic.</text>
</comment>
<comment type="similarity">
    <text evidence="7">Belongs to the FtsB family.</text>
</comment>
<dbReference type="InterPro" id="IPR007060">
    <property type="entry name" value="FtsL/DivIC"/>
</dbReference>
<dbReference type="GO" id="GO:0005886">
    <property type="term" value="C:plasma membrane"/>
    <property type="evidence" value="ECO:0007669"/>
    <property type="project" value="UniProtKB-SubCell"/>
</dbReference>
<evidence type="ECO:0000256" key="6">
    <source>
        <dbReference type="ARBA" id="ARBA00023306"/>
    </source>
</evidence>
<dbReference type="Proteomes" id="UP001164794">
    <property type="component" value="Chromosome"/>
</dbReference>
<reference evidence="8" key="2">
    <citation type="journal article" date="2022" name="Front. Microbiol.">
        <title>New perspectives on an old grouping: The genomic and phenotypic variability of Oxalobacter formigenes and the implications for calcium oxalate stone prevention.</title>
        <authorList>
            <person name="Chmiel J.A."/>
            <person name="Carr C."/>
            <person name="Stuivenberg G.A."/>
            <person name="Venema R."/>
            <person name="Chanyi R.M."/>
            <person name="Al K.F."/>
            <person name="Giguere D."/>
            <person name="Say H."/>
            <person name="Akouris P.P."/>
            <person name="Dominguez Romero S.A."/>
            <person name="Kwong A."/>
            <person name="Tai V."/>
            <person name="Koval S.F."/>
            <person name="Razvi H."/>
            <person name="Bjazevic J."/>
            <person name="Burton J.P."/>
        </authorList>
    </citation>
    <scope>NUCLEOTIDE SEQUENCE</scope>
    <source>
        <strain evidence="8">OxK</strain>
    </source>
</reference>
<evidence type="ECO:0000256" key="2">
    <source>
        <dbReference type="ARBA" id="ARBA00022618"/>
    </source>
</evidence>
<dbReference type="EMBL" id="CP098251">
    <property type="protein sequence ID" value="WAV92207.1"/>
    <property type="molecule type" value="Genomic_DNA"/>
</dbReference>
<dbReference type="PANTHER" id="PTHR37485:SF1">
    <property type="entry name" value="CELL DIVISION PROTEIN FTSB"/>
    <property type="match status" value="1"/>
</dbReference>
<evidence type="ECO:0000313" key="9">
    <source>
        <dbReference type="EMBL" id="WAV96387.1"/>
    </source>
</evidence>
<keyword evidence="5 7" id="KW-0472">Membrane</keyword>
<gene>
    <name evidence="7 8" type="primary">ftsB</name>
    <name evidence="9" type="ORF">NB645_05920</name>
    <name evidence="8" type="ORF">NB646_07140</name>
</gene>
<comment type="subunit">
    <text evidence="7">Part of a complex composed of FtsB, FtsL and FtsQ.</text>
</comment>
<dbReference type="Proteomes" id="UP001164819">
    <property type="component" value="Chromosome"/>
</dbReference>
<comment type="subcellular location">
    <subcellularLocation>
        <location evidence="7">Cell inner membrane</location>
        <topology evidence="7">Single-pass type II membrane protein</topology>
    </subcellularLocation>
    <text evidence="7">Localizes to the division septum.</text>
</comment>
<keyword evidence="7" id="KW-0997">Cell inner membrane</keyword>
<dbReference type="PANTHER" id="PTHR37485">
    <property type="entry name" value="CELL DIVISION PROTEIN FTSB"/>
    <property type="match status" value="1"/>
</dbReference>
<dbReference type="NCBIfam" id="NF002058">
    <property type="entry name" value="PRK00888.1"/>
    <property type="match status" value="1"/>
</dbReference>
<dbReference type="EMBL" id="CP098248">
    <property type="protein sequence ID" value="WAV96387.1"/>
    <property type="molecule type" value="Genomic_DNA"/>
</dbReference>
<keyword evidence="2 7" id="KW-0132">Cell division</keyword>
<evidence type="ECO:0000256" key="1">
    <source>
        <dbReference type="ARBA" id="ARBA00022475"/>
    </source>
</evidence>
<organism evidence="8">
    <name type="scientific">Oxalobacter aliiformigenes</name>
    <dbReference type="NCBI Taxonomy" id="2946593"/>
    <lineage>
        <taxon>Bacteria</taxon>
        <taxon>Pseudomonadati</taxon>
        <taxon>Pseudomonadota</taxon>
        <taxon>Betaproteobacteria</taxon>
        <taxon>Burkholderiales</taxon>
        <taxon>Oxalobacteraceae</taxon>
        <taxon>Oxalobacter</taxon>
    </lineage>
</organism>
<proteinExistence type="inferred from homology"/>
<dbReference type="RefSeq" id="WP_269263864.1">
    <property type="nucleotide sequence ID" value="NZ_CP098248.1"/>
</dbReference>
<keyword evidence="4 7" id="KW-1133">Transmembrane helix</keyword>
<reference evidence="9" key="1">
    <citation type="journal article" date="2022" name="Front. Microbiol.">
        <title>New perspectives on an old grouping: The genomic and phenotypic variability of Oxalobacter formigenes and the implications for calcium oxalate stone prevention.</title>
        <authorList>
            <person name="Chmiel J.A."/>
            <person name="Carr C."/>
            <person name="Stuivenberg G.A."/>
            <person name="Venema R."/>
            <person name="Chanyi R.M."/>
            <person name="Al K.F."/>
            <person name="Giguere D."/>
            <person name="Say H."/>
            <person name="Akouris P.P."/>
            <person name="Dominguez Romero S.A."/>
            <person name="Kwong A."/>
            <person name="Tai V."/>
            <person name="Koval S.F."/>
            <person name="Razvi H."/>
            <person name="Bjazevic J."/>
            <person name="Burton J.P."/>
        </authorList>
    </citation>
    <scope>NUCLEOTIDE SEQUENCE</scope>
    <source>
        <strain evidence="9">HOxNP-1</strain>
    </source>
</reference>
<keyword evidence="1 7" id="KW-1003">Cell membrane</keyword>
<accession>A0A9E9LN32</accession>
<feature type="topological domain" description="Cytoplasmic" evidence="7">
    <location>
        <begin position="1"/>
        <end position="3"/>
    </location>
</feature>
<dbReference type="HAMAP" id="MF_00599">
    <property type="entry name" value="FtsB"/>
    <property type="match status" value="1"/>
</dbReference>
<dbReference type="AlphaFoldDB" id="A0A9E9LN32"/>
<dbReference type="GO" id="GO:0032153">
    <property type="term" value="C:cell division site"/>
    <property type="evidence" value="ECO:0007669"/>
    <property type="project" value="UniProtKB-UniRule"/>
</dbReference>
<keyword evidence="3 7" id="KW-0812">Transmembrane</keyword>
<keyword evidence="6 7" id="KW-0131">Cell cycle</keyword>
<name>A0A9E9LN32_9BURK</name>
<dbReference type="GO" id="GO:0030428">
    <property type="term" value="C:cell septum"/>
    <property type="evidence" value="ECO:0007669"/>
    <property type="project" value="TreeGrafter"/>
</dbReference>
<evidence type="ECO:0000313" key="8">
    <source>
        <dbReference type="EMBL" id="WAV92207.1"/>
    </source>
</evidence>
<evidence type="ECO:0000256" key="7">
    <source>
        <dbReference type="HAMAP-Rule" id="MF_00599"/>
    </source>
</evidence>
<evidence type="ECO:0000313" key="10">
    <source>
        <dbReference type="Proteomes" id="UP001164794"/>
    </source>
</evidence>
<dbReference type="GO" id="GO:0043093">
    <property type="term" value="P:FtsZ-dependent cytokinesis"/>
    <property type="evidence" value="ECO:0007669"/>
    <property type="project" value="UniProtKB-UniRule"/>
</dbReference>